<proteinExistence type="inferred from homology"/>
<dbReference type="AlphaFoldDB" id="A0A5C7HWF1"/>
<keyword evidence="6" id="KW-0653">Protein transport</keyword>
<keyword evidence="12" id="KW-1185">Reference proteome</keyword>
<feature type="region of interest" description="Disordered" evidence="10">
    <location>
        <begin position="1"/>
        <end position="21"/>
    </location>
</feature>
<comment type="caution">
    <text evidence="11">The sequence shown here is derived from an EMBL/GenBank/DDBJ whole genome shotgun (WGS) entry which is preliminary data.</text>
</comment>
<dbReference type="EMBL" id="VAHF01000005">
    <property type="protein sequence ID" value="TXG61128.1"/>
    <property type="molecule type" value="Genomic_DNA"/>
</dbReference>
<evidence type="ECO:0000256" key="1">
    <source>
        <dbReference type="ARBA" id="ARBA00004572"/>
    </source>
</evidence>
<evidence type="ECO:0000313" key="11">
    <source>
        <dbReference type="EMBL" id="TXG61128.1"/>
    </source>
</evidence>
<evidence type="ECO:0000256" key="5">
    <source>
        <dbReference type="ARBA" id="ARBA00022787"/>
    </source>
</evidence>
<evidence type="ECO:0000256" key="3">
    <source>
        <dbReference type="ARBA" id="ARBA00022448"/>
    </source>
</evidence>
<dbReference type="PANTHER" id="PTHR34944">
    <property type="entry name" value="MITOCHONDRIAL IMPORT RECEPTOR SUBUNIT TOM7"/>
    <property type="match status" value="1"/>
</dbReference>
<dbReference type="OrthoDB" id="284357at2759"/>
<keyword evidence="9" id="KW-0472">Membrane</keyword>
<dbReference type="Pfam" id="PF08038">
    <property type="entry name" value="Tom7"/>
    <property type="match status" value="1"/>
</dbReference>
<dbReference type="GO" id="GO:0005742">
    <property type="term" value="C:mitochondrial outer membrane translocase complex"/>
    <property type="evidence" value="ECO:0007669"/>
    <property type="project" value="InterPro"/>
</dbReference>
<comment type="similarity">
    <text evidence="2">Belongs to the Tom7 family.</text>
</comment>
<keyword evidence="5" id="KW-1000">Mitochondrion outer membrane</keyword>
<evidence type="ECO:0008006" key="13">
    <source>
        <dbReference type="Google" id="ProtNLM"/>
    </source>
</evidence>
<reference evidence="12" key="1">
    <citation type="journal article" date="2019" name="Gigascience">
        <title>De novo genome assembly of the endangered Acer yangbiense, a plant species with extremely small populations endemic to Yunnan Province, China.</title>
        <authorList>
            <person name="Yang J."/>
            <person name="Wariss H.M."/>
            <person name="Tao L."/>
            <person name="Zhang R."/>
            <person name="Yun Q."/>
            <person name="Hollingsworth P."/>
            <person name="Dao Z."/>
            <person name="Luo G."/>
            <person name="Guo H."/>
            <person name="Ma Y."/>
            <person name="Sun W."/>
        </authorList>
    </citation>
    <scope>NUCLEOTIDE SEQUENCE [LARGE SCALE GENOMIC DNA]</scope>
    <source>
        <strain evidence="12">cv. Malutang</strain>
    </source>
</reference>
<sequence>MGSRVTLKSKGKSVKGAKGAEEKSMTDCVKEWSTWTMKKAKVITHYGFIPLVIIIGMNSDPKPQLYQLLNCEVHFENASEKAPLFQFPYQLVCLRLPTEFRKAIQ</sequence>
<evidence type="ECO:0000256" key="8">
    <source>
        <dbReference type="ARBA" id="ARBA00023128"/>
    </source>
</evidence>
<evidence type="ECO:0000256" key="2">
    <source>
        <dbReference type="ARBA" id="ARBA00010917"/>
    </source>
</evidence>
<keyword evidence="8" id="KW-0496">Mitochondrion</keyword>
<evidence type="ECO:0000256" key="7">
    <source>
        <dbReference type="ARBA" id="ARBA00022989"/>
    </source>
</evidence>
<accession>A0A5C7HWF1</accession>
<keyword evidence="4" id="KW-0812">Transmembrane</keyword>
<evidence type="ECO:0000313" key="12">
    <source>
        <dbReference type="Proteomes" id="UP000323000"/>
    </source>
</evidence>
<dbReference type="GO" id="GO:0030150">
    <property type="term" value="P:protein import into mitochondrial matrix"/>
    <property type="evidence" value="ECO:0007669"/>
    <property type="project" value="InterPro"/>
</dbReference>
<organism evidence="11 12">
    <name type="scientific">Acer yangbiense</name>
    <dbReference type="NCBI Taxonomy" id="1000413"/>
    <lineage>
        <taxon>Eukaryota</taxon>
        <taxon>Viridiplantae</taxon>
        <taxon>Streptophyta</taxon>
        <taxon>Embryophyta</taxon>
        <taxon>Tracheophyta</taxon>
        <taxon>Spermatophyta</taxon>
        <taxon>Magnoliopsida</taxon>
        <taxon>eudicotyledons</taxon>
        <taxon>Gunneridae</taxon>
        <taxon>Pentapetalae</taxon>
        <taxon>rosids</taxon>
        <taxon>malvids</taxon>
        <taxon>Sapindales</taxon>
        <taxon>Sapindaceae</taxon>
        <taxon>Hippocastanoideae</taxon>
        <taxon>Acereae</taxon>
        <taxon>Acer</taxon>
    </lineage>
</organism>
<protein>
    <recommendedName>
        <fullName evidence="13">Mitochondrial import receptor subunit TOM7-1</fullName>
    </recommendedName>
</protein>
<gene>
    <name evidence="11" type="ORF">EZV62_012491</name>
</gene>
<evidence type="ECO:0000256" key="6">
    <source>
        <dbReference type="ARBA" id="ARBA00022927"/>
    </source>
</evidence>
<evidence type="ECO:0000256" key="9">
    <source>
        <dbReference type="ARBA" id="ARBA00023136"/>
    </source>
</evidence>
<dbReference type="InterPro" id="IPR012621">
    <property type="entry name" value="Tom7"/>
</dbReference>
<evidence type="ECO:0000256" key="10">
    <source>
        <dbReference type="SAM" id="MobiDB-lite"/>
    </source>
</evidence>
<evidence type="ECO:0000256" key="4">
    <source>
        <dbReference type="ARBA" id="ARBA00022692"/>
    </source>
</evidence>
<dbReference type="PANTHER" id="PTHR34944:SF2">
    <property type="entry name" value="MITOCHONDRIAL IMPORT RECEPTOR SUBUNIT TOM7"/>
    <property type="match status" value="1"/>
</dbReference>
<name>A0A5C7HWF1_9ROSI</name>
<comment type="subcellular location">
    <subcellularLocation>
        <location evidence="1">Mitochondrion outer membrane</location>
        <topology evidence="1">Single-pass membrane protein</topology>
    </subcellularLocation>
</comment>
<keyword evidence="7" id="KW-1133">Transmembrane helix</keyword>
<dbReference type="Proteomes" id="UP000323000">
    <property type="component" value="Chromosome 5"/>
</dbReference>
<keyword evidence="3" id="KW-0813">Transport</keyword>